<dbReference type="AlphaFoldDB" id="A0A381LCU6"/>
<dbReference type="InterPro" id="IPR006439">
    <property type="entry name" value="HAD-SF_hydro_IA"/>
</dbReference>
<dbReference type="PANTHER" id="PTHR18901:SF38">
    <property type="entry name" value="PSEUDOURIDINE-5'-PHOSPHATASE"/>
    <property type="match status" value="1"/>
</dbReference>
<dbReference type="NCBIfam" id="TIGR01509">
    <property type="entry name" value="HAD-SF-IA-v3"/>
    <property type="match status" value="1"/>
</dbReference>
<name>A0A381LCU6_BLUGR</name>
<dbReference type="EMBL" id="UIGY01000126">
    <property type="protein sequence ID" value="SUZ11467.1"/>
    <property type="molecule type" value="Genomic_DNA"/>
</dbReference>
<gene>
    <name evidence="1" type="ORF">BGT96224V2_LOCUS4600</name>
</gene>
<sequence length="287" mass="31576">MLNVLSMVPVRACLFDMDGLLIDTEDIYTLCHNRVLASYGAGPMPWAIKSQLQGRPAVEAIPYMLTKLDRADIPVIEYTTRLAAQQLREFPNARPLPGVEELLTHLSTSGSASLPVALVTSSSEAHFRLKTAHLAHIFDHFPAPLRILGDDKRIPENCGKPAPDIYNIALAALNESLPKNQRPISPEECLVFEDGIPGVAAALRAGMRVIWIPHPDLAKEYRGHEDAVLTGCIAGLVSDDVHDSDDACGNKVVDRLAEQLSNLVDFPFDRYSFHPHIPLLQKSHNTN</sequence>
<accession>A0A381LCU6</accession>
<dbReference type="Gene3D" id="3.40.50.1000">
    <property type="entry name" value="HAD superfamily/HAD-like"/>
    <property type="match status" value="1"/>
</dbReference>
<dbReference type="Pfam" id="PF00702">
    <property type="entry name" value="Hydrolase"/>
    <property type="match status" value="1"/>
</dbReference>
<proteinExistence type="predicted"/>
<reference evidence="1" key="1">
    <citation type="submission" date="2018-07" db="EMBL/GenBank/DDBJ databases">
        <authorList>
            <person name="Quirk P.G."/>
            <person name="Krulwich T.A."/>
        </authorList>
    </citation>
    <scope>NUCLEOTIDE SEQUENCE</scope>
    <source>
        <strain evidence="1">96224</strain>
    </source>
</reference>
<protein>
    <submittedName>
        <fullName evidence="1">Bgt-3558</fullName>
    </submittedName>
</protein>
<dbReference type="InterPro" id="IPR036412">
    <property type="entry name" value="HAD-like_sf"/>
</dbReference>
<dbReference type="SFLD" id="SFLDG01129">
    <property type="entry name" value="C1.5:_HAD__Beta-PGM__Phosphata"/>
    <property type="match status" value="1"/>
</dbReference>
<dbReference type="InterPro" id="IPR023198">
    <property type="entry name" value="PGP-like_dom2"/>
</dbReference>
<dbReference type="SUPFAM" id="SSF56784">
    <property type="entry name" value="HAD-like"/>
    <property type="match status" value="1"/>
</dbReference>
<dbReference type="GO" id="GO:0016791">
    <property type="term" value="F:phosphatase activity"/>
    <property type="evidence" value="ECO:0007669"/>
    <property type="project" value="TreeGrafter"/>
</dbReference>
<dbReference type="SFLD" id="SFLDS00003">
    <property type="entry name" value="Haloacid_Dehalogenase"/>
    <property type="match status" value="1"/>
</dbReference>
<dbReference type="Gene3D" id="1.10.150.240">
    <property type="entry name" value="Putative phosphatase, domain 2"/>
    <property type="match status" value="1"/>
</dbReference>
<organism evidence="1">
    <name type="scientific">Blumeria graminis f. sp. tritici 96224</name>
    <dbReference type="NCBI Taxonomy" id="1268274"/>
    <lineage>
        <taxon>Eukaryota</taxon>
        <taxon>Fungi</taxon>
        <taxon>Dikarya</taxon>
        <taxon>Ascomycota</taxon>
        <taxon>Pezizomycotina</taxon>
        <taxon>Leotiomycetes</taxon>
        <taxon>Erysiphales</taxon>
        <taxon>Erysiphaceae</taxon>
        <taxon>Blumeria</taxon>
    </lineage>
</organism>
<evidence type="ECO:0000313" key="1">
    <source>
        <dbReference type="EMBL" id="SUZ11467.1"/>
    </source>
</evidence>
<dbReference type="InterPro" id="IPR023214">
    <property type="entry name" value="HAD_sf"/>
</dbReference>
<dbReference type="PANTHER" id="PTHR18901">
    <property type="entry name" value="2-DEOXYGLUCOSE-6-PHOSPHATE PHOSPHATASE 2"/>
    <property type="match status" value="1"/>
</dbReference>
<dbReference type="OrthoDB" id="40579at2759"/>